<evidence type="ECO:0000313" key="3">
    <source>
        <dbReference type="Proteomes" id="UP000664332"/>
    </source>
</evidence>
<dbReference type="InterPro" id="IPR036465">
    <property type="entry name" value="vWFA_dom_sf"/>
</dbReference>
<keyword evidence="3" id="KW-1185">Reference proteome</keyword>
<accession>A0A939ISV9</accession>
<dbReference type="InterPro" id="IPR008912">
    <property type="entry name" value="Uncharacterised_CoxE"/>
</dbReference>
<dbReference type="PANTHER" id="PTHR30634">
    <property type="entry name" value="OUTER MEMBRANE LOLAB LIPOPROTEIN INSERTION APPARATUS"/>
    <property type="match status" value="1"/>
</dbReference>
<protein>
    <submittedName>
        <fullName evidence="2">VWA domain-containing protein</fullName>
    </submittedName>
</protein>
<dbReference type="InterPro" id="IPR050458">
    <property type="entry name" value="LolB"/>
</dbReference>
<dbReference type="RefSeq" id="WP_207117597.1">
    <property type="nucleotide sequence ID" value="NZ_JAFLEQ010000003.1"/>
</dbReference>
<feature type="region of interest" description="Disordered" evidence="1">
    <location>
        <begin position="687"/>
        <end position="707"/>
    </location>
</feature>
<dbReference type="AlphaFoldDB" id="A0A939ISV9"/>
<dbReference type="Pfam" id="PF18934">
    <property type="entry name" value="DUF5682"/>
    <property type="match status" value="2"/>
</dbReference>
<evidence type="ECO:0000313" key="2">
    <source>
        <dbReference type="EMBL" id="MBN9643189.1"/>
    </source>
</evidence>
<sequence length="1203" mass="125565">MACPHPFHAAGGPAAAASFGNDGDWTDLLEQMTDTGGDSVLFGIRHHSPACARAVVQAAEHLCPRAVAVEMPSDLADYVTWLVHPDTRAPVAVAAATDGGAGGFYPFADFSPELAICRWAHANRVPVEFIDLPVGLRHAVDTDPDASAASTDAGKQSTSCAAAGFSSLIGQEAWDTSVEAPSVGCTWQQIRRAALAVGIAARYAETHDGTPADAVTRAREAWMARRLQQLTGTSATPSSAGPVLVVVGAYHCAALVPGGCGDTAPGREEELFSLVPQPVTVSVVRYSFERLDTRSGYASGIRDPHYHQELLTRIAAAGDDQKAQAAAAQEVAGDILTDIARGLRKEGEPAGTGEVAEAFRFARDLAQLRGLPAPGRREILDAATTVMAQSQVTGRGRLVARAVAAAMAGDRVGDLPADCPVAELQKHTRGQLAALSLPSTEQQPRASKKIAPFSGPTDLKRHLILARLKALDVPYWEGGSGTTRGMDNRSYTIDCRFTPMTAAELDRHAAAGVTLEQAADTVLVSRLNRAAGSPEGPDPEVVTGIVDRAAACAAPQALSQAIDLLEQEIAVQLGFRAAVSAMQVLAGIAGGRQPAAACLPEQLLQRCDRMVDELARTVVGAIDGVKGSAKIADARLLGTLAGLSGRLGLAVGHALADVIATGSALMAGAACAVDSLLEERDAPAFEDRADTTGTGSPSGTGAGGHGVQTGRWDALCTRTGALVDRLAVAETRVAARDWLTGFLAALGPVWSDHPGLDGLIARVSGISDGAFIAALPGLRAVFDTVAPGERERFLDRLAQDIGRIDQPEIAPEILIATATADQEAKKRLEALGLLDLSFDPSTRWRLVLGADPEQLSGTGWQMAETLDELYGGTGDDRTGEAQGRVRAAGSGPGSLAVRRWKNQIEVLFGPDRVDDILGVAAERGRADAALELNAETARPSVGLLTTLLNLKGALPESTVARIRPLIARVVDELARALATTMRPALTGIGSARRSLRPAGRLDLPATIRKNLSHVVSIDGRVQIVPVNPVFCTPVKQSSEWHIIVAVDVSGSMEASTVYAAMTAAILSAVDCLRVELFTFDTDIIDMTGTVDDPLATLLEIKVGGGTDIAKAMAYALSRVTVPAKTMVVLVTDFEESGSAHRLVGTIREMTERGITTIGCAALDDTGLAAHNAGVAQLCAGAGMHTASLSPLALGRWIAQVVNR</sequence>
<feature type="compositionally biased region" description="Gly residues" evidence="1">
    <location>
        <begin position="696"/>
        <end position="707"/>
    </location>
</feature>
<evidence type="ECO:0000256" key="1">
    <source>
        <dbReference type="SAM" id="MobiDB-lite"/>
    </source>
</evidence>
<dbReference type="InterPro" id="IPR043737">
    <property type="entry name" value="DUF5682"/>
</dbReference>
<organism evidence="2 3">
    <name type="scientific">Corynebacterium mendelii</name>
    <dbReference type="NCBI Taxonomy" id="2765362"/>
    <lineage>
        <taxon>Bacteria</taxon>
        <taxon>Bacillati</taxon>
        <taxon>Actinomycetota</taxon>
        <taxon>Actinomycetes</taxon>
        <taxon>Mycobacteriales</taxon>
        <taxon>Corynebacteriaceae</taxon>
        <taxon>Corynebacterium</taxon>
    </lineage>
</organism>
<name>A0A939ISV9_9CORY</name>
<dbReference type="Proteomes" id="UP000664332">
    <property type="component" value="Unassembled WGS sequence"/>
</dbReference>
<dbReference type="PANTHER" id="PTHR30634:SF7">
    <property type="entry name" value="VWA DOMAIN-CONTAINING PROTEIN"/>
    <property type="match status" value="1"/>
</dbReference>
<dbReference type="SUPFAM" id="SSF53300">
    <property type="entry name" value="vWA-like"/>
    <property type="match status" value="1"/>
</dbReference>
<reference evidence="2" key="1">
    <citation type="submission" date="2021-03" db="EMBL/GenBank/DDBJ databases">
        <authorList>
            <person name="Sun Q."/>
        </authorList>
    </citation>
    <scope>NUCLEOTIDE SEQUENCE</scope>
    <source>
        <strain evidence="2">CCM 8862</strain>
    </source>
</reference>
<dbReference type="Gene3D" id="3.40.50.410">
    <property type="entry name" value="von Willebrand factor, type A domain"/>
    <property type="match status" value="1"/>
</dbReference>
<comment type="caution">
    <text evidence="2">The sequence shown here is derived from an EMBL/GenBank/DDBJ whole genome shotgun (WGS) entry which is preliminary data.</text>
</comment>
<proteinExistence type="predicted"/>
<dbReference type="Pfam" id="PF05762">
    <property type="entry name" value="VWA_CoxE"/>
    <property type="match status" value="1"/>
</dbReference>
<gene>
    <name evidence="2" type="ORF">JZY06_00865</name>
</gene>
<dbReference type="EMBL" id="JAFLEQ010000003">
    <property type="protein sequence ID" value="MBN9643189.1"/>
    <property type="molecule type" value="Genomic_DNA"/>
</dbReference>